<evidence type="ECO:0000256" key="2">
    <source>
        <dbReference type="ARBA" id="ARBA00022475"/>
    </source>
</evidence>
<gene>
    <name evidence="10" type="ORF">GCM10011290_09750</name>
</gene>
<dbReference type="Gene3D" id="3.30.1890.10">
    <property type="entry name" value="FepE-like"/>
    <property type="match status" value="1"/>
</dbReference>
<evidence type="ECO:0000313" key="11">
    <source>
        <dbReference type="Proteomes" id="UP000600877"/>
    </source>
</evidence>
<protein>
    <submittedName>
        <fullName evidence="10">Transport-related membrane protein</fullName>
    </submittedName>
</protein>
<feature type="domain" description="Polysaccharide chain length determinant N-terminal" evidence="8">
    <location>
        <begin position="16"/>
        <end position="113"/>
    </location>
</feature>
<feature type="domain" description="Tyrosine-protein kinase G-rich" evidence="9">
    <location>
        <begin position="298"/>
        <end position="375"/>
    </location>
</feature>
<dbReference type="PANTHER" id="PTHR32309:SF13">
    <property type="entry name" value="FERRIC ENTEROBACTIN TRANSPORT PROTEIN FEPE"/>
    <property type="match status" value="1"/>
</dbReference>
<evidence type="ECO:0000259" key="9">
    <source>
        <dbReference type="Pfam" id="PF13807"/>
    </source>
</evidence>
<dbReference type="Pfam" id="PF02706">
    <property type="entry name" value="Wzz"/>
    <property type="match status" value="1"/>
</dbReference>
<proteinExistence type="predicted"/>
<reference evidence="11" key="1">
    <citation type="journal article" date="2019" name="Int. J. Syst. Evol. Microbiol.">
        <title>The Global Catalogue of Microorganisms (GCM) 10K type strain sequencing project: providing services to taxonomists for standard genome sequencing and annotation.</title>
        <authorList>
            <consortium name="The Broad Institute Genomics Platform"/>
            <consortium name="The Broad Institute Genome Sequencing Center for Infectious Disease"/>
            <person name="Wu L."/>
            <person name="Ma J."/>
        </authorList>
    </citation>
    <scope>NUCLEOTIDE SEQUENCE [LARGE SCALE GENOMIC DNA]</scope>
    <source>
        <strain evidence="11">KCTC 32041</strain>
    </source>
</reference>
<feature type="transmembrane region" description="Helical" evidence="7">
    <location>
        <begin position="353"/>
        <end position="373"/>
    </location>
</feature>
<evidence type="ECO:0000256" key="7">
    <source>
        <dbReference type="SAM" id="Phobius"/>
    </source>
</evidence>
<keyword evidence="5 7" id="KW-0472">Membrane</keyword>
<keyword evidence="2" id="KW-1003">Cell membrane</keyword>
<dbReference type="EMBL" id="BMYW01000002">
    <property type="protein sequence ID" value="GGX84131.1"/>
    <property type="molecule type" value="Genomic_DNA"/>
</dbReference>
<evidence type="ECO:0000256" key="6">
    <source>
        <dbReference type="SAM" id="Coils"/>
    </source>
</evidence>
<dbReference type="InterPro" id="IPR003856">
    <property type="entry name" value="LPS_length_determ_N"/>
</dbReference>
<evidence type="ECO:0000256" key="5">
    <source>
        <dbReference type="ARBA" id="ARBA00023136"/>
    </source>
</evidence>
<keyword evidence="6" id="KW-0175">Coiled coil</keyword>
<sequence length="397" mass="43216">MSENVKPATEQSSTADEIDLLDVLIVLARHKKWIAGCTIGIGSAALVASLLMTPIFTSTATIMPPQQQSSGLAAMMGQLGALAGAAGGIAGLKNPNDLYVGMLQSQTVANNLVTRFKLMEKFETPTMVDTRSQLAAISNISSGKDGLISVSVDDDDPKFAAELANAYVDELIKLTQTLAVTDAAQQRLFYEKQLQATKDKLAQAEVALKRTQEKTGLLQPDGQVQAIIANVAQLKATIAAKEVEMTAMRSFATEQNPDYIRTQQEIQGLKAQLTKLEQGQPEAGDFMVPTGKVPQTGLEYVRKLRDVKYYETMFELLAKQYELAKINEAKDSSTVQVLDKATPPDRKSKPKRALIVALGLIGGLFSGLFVAFFKEQRHRAKLAGTSRWQEVAHAWRT</sequence>
<feature type="coiled-coil region" evidence="6">
    <location>
        <begin position="187"/>
        <end position="214"/>
    </location>
</feature>
<evidence type="ECO:0000256" key="4">
    <source>
        <dbReference type="ARBA" id="ARBA00022989"/>
    </source>
</evidence>
<comment type="caution">
    <text evidence="10">The sequence shown here is derived from an EMBL/GenBank/DDBJ whole genome shotgun (WGS) entry which is preliminary data.</text>
</comment>
<evidence type="ECO:0000256" key="1">
    <source>
        <dbReference type="ARBA" id="ARBA00004651"/>
    </source>
</evidence>
<dbReference type="InterPro" id="IPR032807">
    <property type="entry name" value="GNVR"/>
</dbReference>
<keyword evidence="11" id="KW-1185">Reference proteome</keyword>
<evidence type="ECO:0000259" key="8">
    <source>
        <dbReference type="Pfam" id="PF02706"/>
    </source>
</evidence>
<dbReference type="Proteomes" id="UP000600877">
    <property type="component" value="Unassembled WGS sequence"/>
</dbReference>
<comment type="subcellular location">
    <subcellularLocation>
        <location evidence="1">Cell membrane</location>
        <topology evidence="1">Multi-pass membrane protein</topology>
    </subcellularLocation>
</comment>
<name>A0ABQ2YHS8_9NEIS</name>
<evidence type="ECO:0000256" key="3">
    <source>
        <dbReference type="ARBA" id="ARBA00022692"/>
    </source>
</evidence>
<feature type="transmembrane region" description="Helical" evidence="7">
    <location>
        <begin position="72"/>
        <end position="92"/>
    </location>
</feature>
<evidence type="ECO:0000313" key="10">
    <source>
        <dbReference type="EMBL" id="GGX84131.1"/>
    </source>
</evidence>
<dbReference type="PANTHER" id="PTHR32309">
    <property type="entry name" value="TYROSINE-PROTEIN KINASE"/>
    <property type="match status" value="1"/>
</dbReference>
<dbReference type="RefSeq" id="WP_189373020.1">
    <property type="nucleotide sequence ID" value="NZ_BMYW01000002.1"/>
</dbReference>
<keyword evidence="3 7" id="KW-0812">Transmembrane</keyword>
<keyword evidence="4 7" id="KW-1133">Transmembrane helix</keyword>
<dbReference type="InterPro" id="IPR050445">
    <property type="entry name" value="Bact_polysacc_biosynth/exp"/>
</dbReference>
<accession>A0ABQ2YHS8</accession>
<feature type="transmembrane region" description="Helical" evidence="7">
    <location>
        <begin position="33"/>
        <end position="52"/>
    </location>
</feature>
<dbReference type="Pfam" id="PF13807">
    <property type="entry name" value="GNVR"/>
    <property type="match status" value="1"/>
</dbReference>
<organism evidence="10 11">
    <name type="scientific">Vogesella alkaliphila</name>
    <dbReference type="NCBI Taxonomy" id="1193621"/>
    <lineage>
        <taxon>Bacteria</taxon>
        <taxon>Pseudomonadati</taxon>
        <taxon>Pseudomonadota</taxon>
        <taxon>Betaproteobacteria</taxon>
        <taxon>Neisseriales</taxon>
        <taxon>Chromobacteriaceae</taxon>
        <taxon>Vogesella</taxon>
    </lineage>
</organism>